<evidence type="ECO:0000313" key="1">
    <source>
        <dbReference type="EMBL" id="KAL2746255.1"/>
    </source>
</evidence>
<sequence>MHSYADASGDFLKTESDMEDALTKEKTNESSWRSALLLDSSTTLWLRYVHTVNRFREPEAGPRQLANFQAAGKGEDNWRKRFFTMDSPCNLRAASAFRGPPFPTNVFGSFRSHSPQKKWVGPYGITIIYDRDLENANKKLIVLFGQAVFRSTMMSKF</sequence>
<dbReference type="EMBL" id="JAYRBN010000037">
    <property type="protein sequence ID" value="KAL2746255.1"/>
    <property type="molecule type" value="Genomic_DNA"/>
</dbReference>
<dbReference type="AlphaFoldDB" id="A0ABD2CMC9"/>
<organism evidence="1 2">
    <name type="scientific">Vespula maculifrons</name>
    <name type="common">Eastern yellow jacket</name>
    <name type="synonym">Wasp</name>
    <dbReference type="NCBI Taxonomy" id="7453"/>
    <lineage>
        <taxon>Eukaryota</taxon>
        <taxon>Metazoa</taxon>
        <taxon>Ecdysozoa</taxon>
        <taxon>Arthropoda</taxon>
        <taxon>Hexapoda</taxon>
        <taxon>Insecta</taxon>
        <taxon>Pterygota</taxon>
        <taxon>Neoptera</taxon>
        <taxon>Endopterygota</taxon>
        <taxon>Hymenoptera</taxon>
        <taxon>Apocrita</taxon>
        <taxon>Aculeata</taxon>
        <taxon>Vespoidea</taxon>
        <taxon>Vespidae</taxon>
        <taxon>Vespinae</taxon>
        <taxon>Vespula</taxon>
    </lineage>
</organism>
<accession>A0ABD2CMC9</accession>
<comment type="caution">
    <text evidence="1">The sequence shown here is derived from an EMBL/GenBank/DDBJ whole genome shotgun (WGS) entry which is preliminary data.</text>
</comment>
<protein>
    <submittedName>
        <fullName evidence="1">Uncharacterized protein</fullName>
    </submittedName>
</protein>
<proteinExistence type="predicted"/>
<gene>
    <name evidence="1" type="ORF">V1477_004625</name>
</gene>
<keyword evidence="2" id="KW-1185">Reference proteome</keyword>
<evidence type="ECO:0000313" key="2">
    <source>
        <dbReference type="Proteomes" id="UP001607303"/>
    </source>
</evidence>
<name>A0ABD2CMC9_VESMC</name>
<reference evidence="1 2" key="1">
    <citation type="journal article" date="2024" name="Ann. Entomol. Soc. Am.">
        <title>Genomic analyses of the southern and eastern yellowjacket wasps (Hymenoptera: Vespidae) reveal evolutionary signatures of social life.</title>
        <authorList>
            <person name="Catto M.A."/>
            <person name="Caine P.B."/>
            <person name="Orr S.E."/>
            <person name="Hunt B.G."/>
            <person name="Goodisman M.A.D."/>
        </authorList>
    </citation>
    <scope>NUCLEOTIDE SEQUENCE [LARGE SCALE GENOMIC DNA]</scope>
    <source>
        <strain evidence="1">232</strain>
        <tissue evidence="1">Head and thorax</tissue>
    </source>
</reference>
<dbReference type="Proteomes" id="UP001607303">
    <property type="component" value="Unassembled WGS sequence"/>
</dbReference>